<evidence type="ECO:0000313" key="3">
    <source>
        <dbReference type="Proteomes" id="UP000641646"/>
    </source>
</evidence>
<keyword evidence="3" id="KW-1185">Reference proteome</keyword>
<name>A0A926ZH00_9CYAN</name>
<dbReference type="EMBL" id="JACJPW010000031">
    <property type="protein sequence ID" value="MBD2182109.1"/>
    <property type="molecule type" value="Genomic_DNA"/>
</dbReference>
<accession>A0A926ZH00</accession>
<comment type="caution">
    <text evidence="2">The sequence shown here is derived from an EMBL/GenBank/DDBJ whole genome shotgun (WGS) entry which is preliminary data.</text>
</comment>
<dbReference type="RefSeq" id="WP_190464917.1">
    <property type="nucleotide sequence ID" value="NZ_JACJPW010000031.1"/>
</dbReference>
<evidence type="ECO:0000256" key="1">
    <source>
        <dbReference type="SAM" id="MobiDB-lite"/>
    </source>
</evidence>
<proteinExistence type="predicted"/>
<dbReference type="AlphaFoldDB" id="A0A926ZH00"/>
<protein>
    <submittedName>
        <fullName evidence="2">Uncharacterized protein</fullName>
    </submittedName>
</protein>
<organism evidence="2 3">
    <name type="scientific">Aerosakkonema funiforme FACHB-1375</name>
    <dbReference type="NCBI Taxonomy" id="2949571"/>
    <lineage>
        <taxon>Bacteria</taxon>
        <taxon>Bacillati</taxon>
        <taxon>Cyanobacteriota</taxon>
        <taxon>Cyanophyceae</taxon>
        <taxon>Oscillatoriophycideae</taxon>
        <taxon>Aerosakkonematales</taxon>
        <taxon>Aerosakkonemataceae</taxon>
        <taxon>Aerosakkonema</taxon>
    </lineage>
</organism>
<reference evidence="2" key="1">
    <citation type="journal article" date="2015" name="ISME J.">
        <title>Draft Genome Sequence of Streptomyces incarnatus NRRL8089, which Produces the Nucleoside Antibiotic Sinefungin.</title>
        <authorList>
            <person name="Oshima K."/>
            <person name="Hattori M."/>
            <person name="Shimizu H."/>
            <person name="Fukuda K."/>
            <person name="Nemoto M."/>
            <person name="Inagaki K."/>
            <person name="Tamura T."/>
        </authorList>
    </citation>
    <scope>NUCLEOTIDE SEQUENCE</scope>
    <source>
        <strain evidence="2">FACHB-1375</strain>
    </source>
</reference>
<reference evidence="2" key="2">
    <citation type="submission" date="2020-08" db="EMBL/GenBank/DDBJ databases">
        <authorList>
            <person name="Chen M."/>
            <person name="Teng W."/>
            <person name="Zhao L."/>
            <person name="Hu C."/>
            <person name="Zhou Y."/>
            <person name="Han B."/>
            <person name="Song L."/>
            <person name="Shu W."/>
        </authorList>
    </citation>
    <scope>NUCLEOTIDE SEQUENCE</scope>
    <source>
        <strain evidence="2">FACHB-1375</strain>
    </source>
</reference>
<feature type="region of interest" description="Disordered" evidence="1">
    <location>
        <begin position="46"/>
        <end position="74"/>
    </location>
</feature>
<sequence length="74" mass="8148">MWKLGVCTLKPLSCKDLVIGDRTVCEKYGATDPTLDVEQLVDLGGDSTRLDEAPENAAAVERPSDRYKSGYDRD</sequence>
<gene>
    <name evidence="2" type="ORF">H6G03_13510</name>
</gene>
<evidence type="ECO:0000313" key="2">
    <source>
        <dbReference type="EMBL" id="MBD2182109.1"/>
    </source>
</evidence>
<feature type="compositionally biased region" description="Basic and acidic residues" evidence="1">
    <location>
        <begin position="62"/>
        <end position="74"/>
    </location>
</feature>
<dbReference type="Proteomes" id="UP000641646">
    <property type="component" value="Unassembled WGS sequence"/>
</dbReference>